<keyword evidence="1" id="KW-1133">Transmembrane helix</keyword>
<reference evidence="2 3" key="1">
    <citation type="journal article" date="2018" name="Sci. Rep.">
        <title>Genomic signatures of local adaptation to the degree of environmental predictability in rotifers.</title>
        <authorList>
            <person name="Franch-Gras L."/>
            <person name="Hahn C."/>
            <person name="Garcia-Roger E.M."/>
            <person name="Carmona M.J."/>
            <person name="Serra M."/>
            <person name="Gomez A."/>
        </authorList>
    </citation>
    <scope>NUCLEOTIDE SEQUENCE [LARGE SCALE GENOMIC DNA]</scope>
    <source>
        <strain evidence="2">HYR1</strain>
    </source>
</reference>
<dbReference type="AlphaFoldDB" id="A0A3M7QXI4"/>
<evidence type="ECO:0000313" key="2">
    <source>
        <dbReference type="EMBL" id="RNA15824.1"/>
    </source>
</evidence>
<dbReference type="EMBL" id="REGN01004882">
    <property type="protein sequence ID" value="RNA15824.1"/>
    <property type="molecule type" value="Genomic_DNA"/>
</dbReference>
<evidence type="ECO:0000256" key="1">
    <source>
        <dbReference type="SAM" id="Phobius"/>
    </source>
</evidence>
<gene>
    <name evidence="2" type="ORF">BpHYR1_026463</name>
</gene>
<evidence type="ECO:0000313" key="3">
    <source>
        <dbReference type="Proteomes" id="UP000276133"/>
    </source>
</evidence>
<keyword evidence="1" id="KW-0472">Membrane</keyword>
<name>A0A3M7QXI4_BRAPC</name>
<feature type="transmembrane region" description="Helical" evidence="1">
    <location>
        <begin position="12"/>
        <end position="29"/>
    </location>
</feature>
<protein>
    <submittedName>
        <fullName evidence="2">Uncharacterized protein</fullName>
    </submittedName>
</protein>
<keyword evidence="1" id="KW-0812">Transmembrane</keyword>
<sequence length="108" mass="12553">MSTQFKSNLKIAAFLIFLDFFSIFVSLSPKIKECDFFNFGATKSAKIHDFHFVNKIGILTDPKTKQFFSTFQKIDLRSTNSLRNRLKLAKSNIFLINLFAFQLKQCEI</sequence>
<dbReference type="Proteomes" id="UP000276133">
    <property type="component" value="Unassembled WGS sequence"/>
</dbReference>
<organism evidence="2 3">
    <name type="scientific">Brachionus plicatilis</name>
    <name type="common">Marine rotifer</name>
    <name type="synonym">Brachionus muelleri</name>
    <dbReference type="NCBI Taxonomy" id="10195"/>
    <lineage>
        <taxon>Eukaryota</taxon>
        <taxon>Metazoa</taxon>
        <taxon>Spiralia</taxon>
        <taxon>Gnathifera</taxon>
        <taxon>Rotifera</taxon>
        <taxon>Eurotatoria</taxon>
        <taxon>Monogononta</taxon>
        <taxon>Pseudotrocha</taxon>
        <taxon>Ploima</taxon>
        <taxon>Brachionidae</taxon>
        <taxon>Brachionus</taxon>
    </lineage>
</organism>
<comment type="caution">
    <text evidence="2">The sequence shown here is derived from an EMBL/GenBank/DDBJ whole genome shotgun (WGS) entry which is preliminary data.</text>
</comment>
<accession>A0A3M7QXI4</accession>
<proteinExistence type="predicted"/>
<keyword evidence="3" id="KW-1185">Reference proteome</keyword>